<evidence type="ECO:0008006" key="3">
    <source>
        <dbReference type="Google" id="ProtNLM"/>
    </source>
</evidence>
<organism evidence="1 2">
    <name type="scientific">Candidatus Giovannonibacteria bacterium RIFCSPHIGHO2_02_FULL_45_40</name>
    <dbReference type="NCBI Taxonomy" id="1798337"/>
    <lineage>
        <taxon>Bacteria</taxon>
        <taxon>Candidatus Giovannoniibacteriota</taxon>
    </lineage>
</organism>
<sequence length="247" mass="28147">MQGWTSYREGFFLYETAKKCSGRGVIVEIGSWKGRSTVCLGLGSLAGNKVKIYAIDPHTGSPDHIASHPGEKIWTFKEFKENMKNAGVDNVVEPLLKASDEAAQIWKEPIEFLYLDVNYHDYELSKNDLADWSKHVIDGGTIAIHNTYPDLRAIIFENQPLFGWPGPRRVLKEFVFGSKNFKNIGIVSNITYATKCNQNTFLDRLRGRLTQLKGFFSLFALKIYLILVQLPQPVKKFVKRLLFRAKN</sequence>
<evidence type="ECO:0000313" key="1">
    <source>
        <dbReference type="EMBL" id="OGF72671.1"/>
    </source>
</evidence>
<dbReference type="InterPro" id="IPR029063">
    <property type="entry name" value="SAM-dependent_MTases_sf"/>
</dbReference>
<dbReference type="Proteomes" id="UP000178743">
    <property type="component" value="Unassembled WGS sequence"/>
</dbReference>
<dbReference type="SUPFAM" id="SSF53335">
    <property type="entry name" value="S-adenosyl-L-methionine-dependent methyltransferases"/>
    <property type="match status" value="1"/>
</dbReference>
<reference evidence="1 2" key="1">
    <citation type="journal article" date="2016" name="Nat. Commun.">
        <title>Thousands of microbial genomes shed light on interconnected biogeochemical processes in an aquifer system.</title>
        <authorList>
            <person name="Anantharaman K."/>
            <person name="Brown C.T."/>
            <person name="Hug L.A."/>
            <person name="Sharon I."/>
            <person name="Castelle C.J."/>
            <person name="Probst A.J."/>
            <person name="Thomas B.C."/>
            <person name="Singh A."/>
            <person name="Wilkins M.J."/>
            <person name="Karaoz U."/>
            <person name="Brodie E.L."/>
            <person name="Williams K.H."/>
            <person name="Hubbard S.S."/>
            <person name="Banfield J.F."/>
        </authorList>
    </citation>
    <scope>NUCLEOTIDE SEQUENCE [LARGE SCALE GENOMIC DNA]</scope>
</reference>
<accession>A0A1F5WBJ7</accession>
<name>A0A1F5WBJ7_9BACT</name>
<dbReference type="EMBL" id="MFHP01000017">
    <property type="protein sequence ID" value="OGF72671.1"/>
    <property type="molecule type" value="Genomic_DNA"/>
</dbReference>
<protein>
    <recommendedName>
        <fullName evidence="3">Methyltransferase domain-containing protein</fullName>
    </recommendedName>
</protein>
<dbReference type="Pfam" id="PF13578">
    <property type="entry name" value="Methyltransf_24"/>
    <property type="match status" value="1"/>
</dbReference>
<proteinExistence type="predicted"/>
<dbReference type="AlphaFoldDB" id="A0A1F5WBJ7"/>
<evidence type="ECO:0000313" key="2">
    <source>
        <dbReference type="Proteomes" id="UP000178743"/>
    </source>
</evidence>
<comment type="caution">
    <text evidence="1">The sequence shown here is derived from an EMBL/GenBank/DDBJ whole genome shotgun (WGS) entry which is preliminary data.</text>
</comment>
<dbReference type="Gene3D" id="3.40.50.150">
    <property type="entry name" value="Vaccinia Virus protein VP39"/>
    <property type="match status" value="1"/>
</dbReference>
<gene>
    <name evidence="1" type="ORF">A3C05_00130</name>
</gene>